<evidence type="ECO:0000313" key="3">
    <source>
        <dbReference type="Proteomes" id="UP000014680"/>
    </source>
</evidence>
<name>A0A0A1U4V8_ENTIV</name>
<keyword evidence="3" id="KW-1185">Reference proteome</keyword>
<dbReference type="GeneID" id="14886857"/>
<evidence type="ECO:0000313" key="2">
    <source>
        <dbReference type="EMBL" id="ELP87918.1"/>
    </source>
</evidence>
<dbReference type="VEuPathDB" id="AmoebaDB:EIN_275050"/>
<dbReference type="KEGG" id="eiv:EIN_275050"/>
<organism evidence="2 3">
    <name type="scientific">Entamoeba invadens IP1</name>
    <dbReference type="NCBI Taxonomy" id="370355"/>
    <lineage>
        <taxon>Eukaryota</taxon>
        <taxon>Amoebozoa</taxon>
        <taxon>Evosea</taxon>
        <taxon>Archamoebae</taxon>
        <taxon>Mastigamoebida</taxon>
        <taxon>Entamoebidae</taxon>
        <taxon>Entamoeba</taxon>
    </lineage>
</organism>
<dbReference type="RefSeq" id="XP_004254689.1">
    <property type="nucleotide sequence ID" value="XM_004254641.1"/>
</dbReference>
<sequence>MNTVNTLKLAELEKTVDAHSHSIAILHEMLSVMTSKLDEINEDTASYYEISRGNKLLLFDLKEVYDCAHGIKGITTSLEEVKTRVDDYSWYLKNKIKEHTQSPLVVQKTQQILKDEVHVMGTEVSTLKDDLKALNDVVRGKSLEDIKPSNPSPRVAETLHHLSLETKEKNSKSGSPPPKDTTGGKSPRNFFGKLKKQIGGTSKEEPPPSTDTNKTPRELAKEKKEKLKKEKEEKANQKKEEKAKKISDAKEKRQNKEKKDRPKSDVLQQAEIQKELTVKEKSSPKEPAKTAPGSKRESLNKEEQHVEDSNTTQSVKESKNVTRPQSVTIDVSLVKVKVEPFEKTNAEKFFEMGEDHRVAVYMPNFESKEQQKFFEWMKYAFHATNFFELYLECRPQNVFIVCKTIEEGIDVEEQVYKMFPDTTCYIAQYGKPCDPEADIIYTVDNDGKFVNEIDNYQLVNSFLNHQRQYCQ</sequence>
<dbReference type="EMBL" id="KB206783">
    <property type="protein sequence ID" value="ELP87918.1"/>
    <property type="molecule type" value="Genomic_DNA"/>
</dbReference>
<dbReference type="AlphaFoldDB" id="A0A0A1U4V8"/>
<reference evidence="2 3" key="1">
    <citation type="submission" date="2012-10" db="EMBL/GenBank/DDBJ databases">
        <authorList>
            <person name="Zafar N."/>
            <person name="Inman J."/>
            <person name="Hall N."/>
            <person name="Lorenzi H."/>
            <person name="Caler E."/>
        </authorList>
    </citation>
    <scope>NUCLEOTIDE SEQUENCE [LARGE SCALE GENOMIC DNA]</scope>
    <source>
        <strain evidence="2 3">IP1</strain>
    </source>
</reference>
<gene>
    <name evidence="2" type="ORF">EIN_275050</name>
</gene>
<protein>
    <submittedName>
        <fullName evidence="2">Uncharacterized protein</fullName>
    </submittedName>
</protein>
<accession>A0A0A1U4V8</accession>
<feature type="compositionally biased region" description="Basic and acidic residues" evidence="1">
    <location>
        <begin position="272"/>
        <end position="308"/>
    </location>
</feature>
<feature type="compositionally biased region" description="Polar residues" evidence="1">
    <location>
        <begin position="309"/>
        <end position="322"/>
    </location>
</feature>
<feature type="compositionally biased region" description="Basic and acidic residues" evidence="1">
    <location>
        <begin position="214"/>
        <end position="264"/>
    </location>
</feature>
<feature type="region of interest" description="Disordered" evidence="1">
    <location>
        <begin position="165"/>
        <end position="322"/>
    </location>
</feature>
<proteinExistence type="predicted"/>
<evidence type="ECO:0000256" key="1">
    <source>
        <dbReference type="SAM" id="MobiDB-lite"/>
    </source>
</evidence>
<dbReference type="Proteomes" id="UP000014680">
    <property type="component" value="Unassembled WGS sequence"/>
</dbReference>
<dbReference type="OMA" id="ICELRQM"/>